<dbReference type="InParanoid" id="D7FSW2"/>
<protein>
    <submittedName>
        <fullName evidence="3">Glycosyl transferase, family 2</fullName>
    </submittedName>
</protein>
<dbReference type="Proteomes" id="UP000002630">
    <property type="component" value="Unassembled WGS sequence"/>
</dbReference>
<name>D7FSW2_ECTSI</name>
<gene>
    <name evidence="3" type="ORF">Esi_0241_0004</name>
</gene>
<dbReference type="GO" id="GO:0016740">
    <property type="term" value="F:transferase activity"/>
    <property type="evidence" value="ECO:0007669"/>
    <property type="project" value="UniProtKB-KW"/>
</dbReference>
<dbReference type="AlphaFoldDB" id="D7FSW2"/>
<feature type="region of interest" description="Disordered" evidence="1">
    <location>
        <begin position="103"/>
        <end position="125"/>
    </location>
</feature>
<feature type="compositionally biased region" description="Basic and acidic residues" evidence="1">
    <location>
        <begin position="116"/>
        <end position="125"/>
    </location>
</feature>
<sequence>MWDTLVCGISIAGILAYWGLRRAEAGPRLVPNAECHVGEGFVSVVVPAYNEGDGVKLTLATIDELAQDKSLVEIIVVDAGCKDHTMDAVASMKLDVKLSGPVLHRHFNPPPPPPFTREEGTIGHR</sequence>
<evidence type="ECO:0000313" key="3">
    <source>
        <dbReference type="EMBL" id="CBJ31253.1"/>
    </source>
</evidence>
<accession>D7FSW2</accession>
<dbReference type="SUPFAM" id="SSF53448">
    <property type="entry name" value="Nucleotide-diphospho-sugar transferases"/>
    <property type="match status" value="1"/>
</dbReference>
<dbReference type="Pfam" id="PF00535">
    <property type="entry name" value="Glycos_transf_2"/>
    <property type="match status" value="1"/>
</dbReference>
<evidence type="ECO:0000313" key="4">
    <source>
        <dbReference type="Proteomes" id="UP000002630"/>
    </source>
</evidence>
<proteinExistence type="predicted"/>
<keyword evidence="3" id="KW-0808">Transferase</keyword>
<organism evidence="3 4">
    <name type="scientific">Ectocarpus siliculosus</name>
    <name type="common">Brown alga</name>
    <name type="synonym">Conferva siliculosa</name>
    <dbReference type="NCBI Taxonomy" id="2880"/>
    <lineage>
        <taxon>Eukaryota</taxon>
        <taxon>Sar</taxon>
        <taxon>Stramenopiles</taxon>
        <taxon>Ochrophyta</taxon>
        <taxon>PX clade</taxon>
        <taxon>Phaeophyceae</taxon>
        <taxon>Ectocarpales</taxon>
        <taxon>Ectocarpaceae</taxon>
        <taxon>Ectocarpus</taxon>
    </lineage>
</organism>
<reference evidence="3 4" key="1">
    <citation type="journal article" date="2010" name="Nature">
        <title>The Ectocarpus genome and the independent evolution of multicellularity in brown algae.</title>
        <authorList>
            <person name="Cock J.M."/>
            <person name="Sterck L."/>
            <person name="Rouze P."/>
            <person name="Scornet D."/>
            <person name="Allen A.E."/>
            <person name="Amoutzias G."/>
            <person name="Anthouard V."/>
            <person name="Artiguenave F."/>
            <person name="Aury J.M."/>
            <person name="Badger J.H."/>
            <person name="Beszteri B."/>
            <person name="Billiau K."/>
            <person name="Bonnet E."/>
            <person name="Bothwell J.H."/>
            <person name="Bowler C."/>
            <person name="Boyen C."/>
            <person name="Brownlee C."/>
            <person name="Carrano C.J."/>
            <person name="Charrier B."/>
            <person name="Cho G.Y."/>
            <person name="Coelho S.M."/>
            <person name="Collen J."/>
            <person name="Corre E."/>
            <person name="Da Silva C."/>
            <person name="Delage L."/>
            <person name="Delaroque N."/>
            <person name="Dittami S.M."/>
            <person name="Doulbeau S."/>
            <person name="Elias M."/>
            <person name="Farnham G."/>
            <person name="Gachon C.M."/>
            <person name="Gschloessl B."/>
            <person name="Heesch S."/>
            <person name="Jabbari K."/>
            <person name="Jubin C."/>
            <person name="Kawai H."/>
            <person name="Kimura K."/>
            <person name="Kloareg B."/>
            <person name="Kupper F.C."/>
            <person name="Lang D."/>
            <person name="Le Bail A."/>
            <person name="Leblanc C."/>
            <person name="Lerouge P."/>
            <person name="Lohr M."/>
            <person name="Lopez P.J."/>
            <person name="Martens C."/>
            <person name="Maumus F."/>
            <person name="Michel G."/>
            <person name="Miranda-Saavedra D."/>
            <person name="Morales J."/>
            <person name="Moreau H."/>
            <person name="Motomura T."/>
            <person name="Nagasato C."/>
            <person name="Napoli C.A."/>
            <person name="Nelson D.R."/>
            <person name="Nyvall-Collen P."/>
            <person name="Peters A.F."/>
            <person name="Pommier C."/>
            <person name="Potin P."/>
            <person name="Poulain J."/>
            <person name="Quesneville H."/>
            <person name="Read B."/>
            <person name="Rensing S.A."/>
            <person name="Ritter A."/>
            <person name="Rousvoal S."/>
            <person name="Samanta M."/>
            <person name="Samson G."/>
            <person name="Schroeder D.C."/>
            <person name="Segurens B."/>
            <person name="Strittmatter M."/>
            <person name="Tonon T."/>
            <person name="Tregear J.W."/>
            <person name="Valentin K."/>
            <person name="von Dassow P."/>
            <person name="Yamagishi T."/>
            <person name="Van de Peer Y."/>
            <person name="Wincker P."/>
        </authorList>
    </citation>
    <scope>NUCLEOTIDE SEQUENCE [LARGE SCALE GENOMIC DNA]</scope>
    <source>
        <strain evidence="4">Ec32 / CCAP1310/4</strain>
    </source>
</reference>
<evidence type="ECO:0000259" key="2">
    <source>
        <dbReference type="Pfam" id="PF00535"/>
    </source>
</evidence>
<dbReference type="InterPro" id="IPR001173">
    <property type="entry name" value="Glyco_trans_2-like"/>
</dbReference>
<keyword evidence="4" id="KW-1185">Reference proteome</keyword>
<dbReference type="OrthoDB" id="191769at2759"/>
<feature type="domain" description="Glycosyltransferase 2-like" evidence="2">
    <location>
        <begin position="43"/>
        <end position="92"/>
    </location>
</feature>
<evidence type="ECO:0000256" key="1">
    <source>
        <dbReference type="SAM" id="MobiDB-lite"/>
    </source>
</evidence>
<dbReference type="EMBL" id="FN649760">
    <property type="protein sequence ID" value="CBJ31253.1"/>
    <property type="molecule type" value="Genomic_DNA"/>
</dbReference>
<dbReference type="InterPro" id="IPR029044">
    <property type="entry name" value="Nucleotide-diphossugar_trans"/>
</dbReference>
<dbReference type="Gene3D" id="3.90.550.10">
    <property type="entry name" value="Spore Coat Polysaccharide Biosynthesis Protein SpsA, Chain A"/>
    <property type="match status" value="1"/>
</dbReference>